<protein>
    <submittedName>
        <fullName evidence="3">Uncharacterized protein</fullName>
    </submittedName>
</protein>
<reference evidence="3" key="1">
    <citation type="submission" date="2015-02" db="EMBL/GenBank/DDBJ databases">
        <title>Genome Assembly of Bacillaceae bacterium MTCC 8252.</title>
        <authorList>
            <person name="Verma A."/>
            <person name="Khatri I."/>
            <person name="Mual P."/>
            <person name="Subramanian S."/>
            <person name="Krishnamurthi S."/>
        </authorList>
    </citation>
    <scope>NUCLEOTIDE SEQUENCE [LARGE SCALE GENOMIC DNA]</scope>
    <source>
        <strain evidence="3">MTCC 8252</strain>
    </source>
</reference>
<dbReference type="Proteomes" id="UP000031563">
    <property type="component" value="Unassembled WGS sequence"/>
</dbReference>
<sequence length="377" mass="42322">MNKRRIFILSAAVLILAFGGLFFGLKQAASPEKVVDTFKEAVQKDDPSMLQELIVPDDKQAELSRSSIQAMISYLKENASSYEAIVEGLEQQVEENDYAASAQQISLTEEGKKWGVFPDYKLKAKTAVIKLTGQNETDTISLTAGESKRPIKQLENEQYGPVLPGTYTLNVTVNNELGTFKAEEKKEVWGSPEVSVVINSSALASADKGVQQAVITALDTLNRDLAVYQTSGYDKSKLTNVTNEIREETAFLQESFTLLQDYLDEIHVQYTGAVINLDDLGVHYFDGKWSADATALVAFDNKLKYRDLQGFEDHSIRSLVTYSLFYDKEEKKWLIDGMQEREPVGSEETYWENKKELKVENPPVLKWQREGAEGVKL</sequence>
<dbReference type="AlphaFoldDB" id="A0A0F5I2Y2"/>
<dbReference type="InterPro" id="IPR056902">
    <property type="entry name" value="NTF2_YvbJ"/>
</dbReference>
<evidence type="ECO:0000313" key="3">
    <source>
        <dbReference type="EMBL" id="KKB39823.1"/>
    </source>
</evidence>
<dbReference type="InterPro" id="IPR054529">
    <property type="entry name" value="TcaA_2nd"/>
</dbReference>
<dbReference type="OrthoDB" id="2874010at2"/>
<evidence type="ECO:0000259" key="1">
    <source>
        <dbReference type="Pfam" id="PF22813"/>
    </source>
</evidence>
<dbReference type="Pfam" id="PF22813">
    <property type="entry name" value="TcaA_2nd"/>
    <property type="match status" value="1"/>
</dbReference>
<evidence type="ECO:0000313" key="4">
    <source>
        <dbReference type="Proteomes" id="UP000031563"/>
    </source>
</evidence>
<accession>A0A0F5I2Y2</accession>
<dbReference type="PANTHER" id="PTHR40038:SF1">
    <property type="entry name" value="MEMBRANE-ASSOCIATED PROTEIN TCAA"/>
    <property type="match status" value="1"/>
</dbReference>
<gene>
    <name evidence="3" type="ORF">QY95_02040</name>
</gene>
<dbReference type="Pfam" id="PF25155">
    <property type="entry name" value="NTF2_YvbJ"/>
    <property type="match status" value="1"/>
</dbReference>
<feature type="domain" description="TcaA second" evidence="1">
    <location>
        <begin position="31"/>
        <end position="123"/>
    </location>
</feature>
<proteinExistence type="predicted"/>
<comment type="caution">
    <text evidence="3">The sequence shown here is derived from an EMBL/GenBank/DDBJ whole genome shotgun (WGS) entry which is preliminary data.</text>
</comment>
<dbReference type="STRING" id="1221996.QY95_02040"/>
<evidence type="ECO:0000259" key="2">
    <source>
        <dbReference type="Pfam" id="PF25155"/>
    </source>
</evidence>
<dbReference type="PANTHER" id="PTHR40038">
    <property type="entry name" value="MEMBRANE-ASSOCIATED PROTEIN TCAA"/>
    <property type="match status" value="1"/>
</dbReference>
<feature type="domain" description="YvbJ-like NTF2-like" evidence="2">
    <location>
        <begin position="214"/>
        <end position="338"/>
    </location>
</feature>
<dbReference type="RefSeq" id="WP_052725883.1">
    <property type="nucleotide sequence ID" value="NZ_JWIR02000037.1"/>
</dbReference>
<dbReference type="EMBL" id="JWIR02000037">
    <property type="protein sequence ID" value="KKB39823.1"/>
    <property type="molecule type" value="Genomic_DNA"/>
</dbReference>
<name>A0A0F5I2Y2_BACTR</name>
<organism evidence="3 4">
    <name type="scientific">Bacillus thermotolerans</name>
    <name type="common">Quasibacillus thermotolerans</name>
    <dbReference type="NCBI Taxonomy" id="1221996"/>
    <lineage>
        <taxon>Bacteria</taxon>
        <taxon>Bacillati</taxon>
        <taxon>Bacillota</taxon>
        <taxon>Bacilli</taxon>
        <taxon>Bacillales</taxon>
        <taxon>Bacillaceae</taxon>
        <taxon>Bacillus</taxon>
    </lineage>
</organism>
<keyword evidence="4" id="KW-1185">Reference proteome</keyword>